<dbReference type="KEGG" id="bany:112047052"/>
<sequence length="496" mass="56220">MLTIKEFAPTMDIIIDNWTQLTLTQLTSVSVKFPSTKFEIVITKTKPLNEPLISNVNQKVPTMKLSIICLFVFLMIQDSQCLLPPKFQWKTIDFAWEGNAREAALKSKAYIPENNMPTGIARWRDKLFITIPRWKKGIPTSLNYVYVNGSQSQPLRPYPSWGEAFVSDAACCVSANSTVVSAFRPHVDRCDRLWVVDNGVADMTRDLRQVTAPAILVFDLKTDTLLRRYVIDDDLLRDSSVLTSIVVDTACKGCNNAYAYIPDMGSNAILVYNLARDEAWRVESHYFHFDPHAGVYKVGGVEFYWSDGVSSAVLSPSKKTSGFPDLYFHPTSSTKQFRMSTKLLRDKHVPQEDIFTGVEVVGERGDKSQATACDLDPNTNVLFYTQLSKNGVSCWNMDKPLTEENVPLIISDCNVLEFPSDIKVDHDGNLWIISNRQSRFLYESMDFSQVNFRILSAPVEAVIRDTPCEKLSRIEKALSFMKPKTNKRKLNQNKTQ</sequence>
<comment type="similarity">
    <text evidence="2">Belongs to the major royal jelly protein family.</text>
</comment>
<reference evidence="6" key="1">
    <citation type="submission" date="2025-08" db="UniProtKB">
        <authorList>
            <consortium name="RefSeq"/>
        </authorList>
    </citation>
    <scope>IDENTIFICATION</scope>
</reference>
<dbReference type="PANTHER" id="PTHR10009">
    <property type="entry name" value="PROTEIN YELLOW-RELATED"/>
    <property type="match status" value="1"/>
</dbReference>
<dbReference type="Pfam" id="PF03022">
    <property type="entry name" value="MRJP"/>
    <property type="match status" value="1"/>
</dbReference>
<dbReference type="Gene3D" id="2.120.10.30">
    <property type="entry name" value="TolB, C-terminal domain"/>
    <property type="match status" value="1"/>
</dbReference>
<dbReference type="RefSeq" id="XP_023939732.2">
    <property type="nucleotide sequence ID" value="XM_024083964.2"/>
</dbReference>
<accession>A0A6J1N3Q4</accession>
<comment type="subcellular location">
    <subcellularLocation>
        <location evidence="1">Secreted</location>
    </subcellularLocation>
</comment>
<dbReference type="GO" id="GO:0005576">
    <property type="term" value="C:extracellular region"/>
    <property type="evidence" value="ECO:0007669"/>
    <property type="project" value="UniProtKB-SubCell"/>
</dbReference>
<protein>
    <submittedName>
        <fullName evidence="6">L-dopachrome tautomerase yellow-f2-like isoform X1</fullName>
    </submittedName>
</protein>
<dbReference type="GeneID" id="112047052"/>
<evidence type="ECO:0000256" key="4">
    <source>
        <dbReference type="ARBA" id="ARBA00022729"/>
    </source>
</evidence>
<dbReference type="InterPro" id="IPR011042">
    <property type="entry name" value="6-blade_b-propeller_TolB-like"/>
</dbReference>
<dbReference type="PANTHER" id="PTHR10009:SF11">
    <property type="entry name" value="RH54244P"/>
    <property type="match status" value="1"/>
</dbReference>
<dbReference type="Proteomes" id="UP001652582">
    <property type="component" value="Chromosome 20"/>
</dbReference>
<keyword evidence="5" id="KW-1185">Reference proteome</keyword>
<name>A0A6J1N3Q4_BICAN</name>
<keyword evidence="3" id="KW-0964">Secreted</keyword>
<dbReference type="AlphaFoldDB" id="A0A6J1N3Q4"/>
<organism evidence="5 6">
    <name type="scientific">Bicyclus anynana</name>
    <name type="common">Squinting bush brown butterfly</name>
    <dbReference type="NCBI Taxonomy" id="110368"/>
    <lineage>
        <taxon>Eukaryota</taxon>
        <taxon>Metazoa</taxon>
        <taxon>Ecdysozoa</taxon>
        <taxon>Arthropoda</taxon>
        <taxon>Hexapoda</taxon>
        <taxon>Insecta</taxon>
        <taxon>Pterygota</taxon>
        <taxon>Neoptera</taxon>
        <taxon>Endopterygota</taxon>
        <taxon>Lepidoptera</taxon>
        <taxon>Glossata</taxon>
        <taxon>Ditrysia</taxon>
        <taxon>Papilionoidea</taxon>
        <taxon>Nymphalidae</taxon>
        <taxon>Satyrinae</taxon>
        <taxon>Satyrini</taxon>
        <taxon>Mycalesina</taxon>
        <taxon>Bicyclus</taxon>
    </lineage>
</organism>
<dbReference type="InterPro" id="IPR017996">
    <property type="entry name" value="MRJP/yellow-related"/>
</dbReference>
<evidence type="ECO:0000256" key="1">
    <source>
        <dbReference type="ARBA" id="ARBA00004613"/>
    </source>
</evidence>
<evidence type="ECO:0000313" key="5">
    <source>
        <dbReference type="Proteomes" id="UP001652582"/>
    </source>
</evidence>
<gene>
    <name evidence="6" type="primary">LOC112047052</name>
</gene>
<dbReference type="OrthoDB" id="7776143at2759"/>
<dbReference type="PRINTS" id="PR01366">
    <property type="entry name" value="ROYALJELLY"/>
</dbReference>
<evidence type="ECO:0000256" key="3">
    <source>
        <dbReference type="ARBA" id="ARBA00022525"/>
    </source>
</evidence>
<keyword evidence="4" id="KW-0732">Signal</keyword>
<evidence type="ECO:0000313" key="6">
    <source>
        <dbReference type="RefSeq" id="XP_023939732.2"/>
    </source>
</evidence>
<dbReference type="SUPFAM" id="SSF63829">
    <property type="entry name" value="Calcium-dependent phosphotriesterase"/>
    <property type="match status" value="1"/>
</dbReference>
<evidence type="ECO:0000256" key="2">
    <source>
        <dbReference type="ARBA" id="ARBA00009127"/>
    </source>
</evidence>
<proteinExistence type="inferred from homology"/>